<keyword evidence="2" id="KW-0762">Sugar transport</keyword>
<dbReference type="Proteomes" id="UP000217763">
    <property type="component" value="Chromosome"/>
</dbReference>
<evidence type="ECO:0000256" key="5">
    <source>
        <dbReference type="ARBA" id="ARBA00022777"/>
    </source>
</evidence>
<dbReference type="InterPro" id="IPR001996">
    <property type="entry name" value="PTS_IIB_1"/>
</dbReference>
<evidence type="ECO:0000313" key="9">
    <source>
        <dbReference type="Proteomes" id="UP000217763"/>
    </source>
</evidence>
<dbReference type="GO" id="GO:0009401">
    <property type="term" value="P:phosphoenolpyruvate-dependent sugar phosphotransferase system"/>
    <property type="evidence" value="ECO:0007669"/>
    <property type="project" value="UniProtKB-KW"/>
</dbReference>
<dbReference type="PANTHER" id="PTHR30175">
    <property type="entry name" value="PHOSPHOTRANSFERASE SYSTEM TRANSPORT PROTEIN"/>
    <property type="match status" value="1"/>
</dbReference>
<feature type="domain" description="PTS EIIB type-1" evidence="7">
    <location>
        <begin position="4"/>
        <end position="88"/>
    </location>
</feature>
<keyword evidence="4" id="KW-0598">Phosphotransferase system</keyword>
<dbReference type="AlphaFoldDB" id="A0A291HQ07"/>
<evidence type="ECO:0000256" key="4">
    <source>
        <dbReference type="ARBA" id="ARBA00022683"/>
    </source>
</evidence>
<dbReference type="GO" id="GO:0008982">
    <property type="term" value="F:protein-N(PI)-phosphohistidine-sugar phosphotransferase activity"/>
    <property type="evidence" value="ECO:0007669"/>
    <property type="project" value="InterPro"/>
</dbReference>
<proteinExistence type="predicted"/>
<dbReference type="RefSeq" id="WP_096779314.1">
    <property type="nucleotide sequence ID" value="NZ_CP012621.1"/>
</dbReference>
<evidence type="ECO:0000259" key="7">
    <source>
        <dbReference type="PROSITE" id="PS51098"/>
    </source>
</evidence>
<keyword evidence="1" id="KW-0813">Transport</keyword>
<gene>
    <name evidence="8" type="ORF">AN401_10380</name>
</gene>
<keyword evidence="5" id="KW-0418">Kinase</keyword>
<protein>
    <recommendedName>
        <fullName evidence="7">PTS EIIB type-1 domain-containing protein</fullName>
    </recommendedName>
</protein>
<dbReference type="Pfam" id="PF00367">
    <property type="entry name" value="PTS_EIIB"/>
    <property type="match status" value="1"/>
</dbReference>
<dbReference type="InterPro" id="IPR050558">
    <property type="entry name" value="PTS_Sugar-Specific_Components"/>
</dbReference>
<sequence>MEDKALAEALLGALGGKQNLARLRYCASRIRVCLHDEALLDRARIAQLGEVRALVEGAAGEQQLVLGPGKARPLYQQLVAAGGLERLVAEDK</sequence>
<dbReference type="PANTHER" id="PTHR30175:SF1">
    <property type="entry name" value="PTS SYSTEM ARBUTIN-, CELLOBIOSE-, AND SALICIN-SPECIFIC EIIBC COMPONENT-RELATED"/>
    <property type="match status" value="1"/>
</dbReference>
<name>A0A291HQ07_9GAMM</name>
<dbReference type="EMBL" id="CP012621">
    <property type="protein sequence ID" value="ATG74212.1"/>
    <property type="molecule type" value="Genomic_DNA"/>
</dbReference>
<dbReference type="PROSITE" id="PS51098">
    <property type="entry name" value="PTS_EIIB_TYPE_1"/>
    <property type="match status" value="1"/>
</dbReference>
<dbReference type="Gene3D" id="3.30.1360.60">
    <property type="entry name" value="Glucose permease domain IIB"/>
    <property type="match status" value="1"/>
</dbReference>
<dbReference type="InterPro" id="IPR018113">
    <property type="entry name" value="PTrfase_EIIB_Cys"/>
</dbReference>
<evidence type="ECO:0000256" key="6">
    <source>
        <dbReference type="PROSITE-ProRule" id="PRU00421"/>
    </source>
</evidence>
<organism evidence="8 9">
    <name type="scientific">Zobellella denitrificans</name>
    <dbReference type="NCBI Taxonomy" id="347534"/>
    <lineage>
        <taxon>Bacteria</taxon>
        <taxon>Pseudomonadati</taxon>
        <taxon>Pseudomonadota</taxon>
        <taxon>Gammaproteobacteria</taxon>
        <taxon>Aeromonadales</taxon>
        <taxon>Aeromonadaceae</taxon>
        <taxon>Zobellella</taxon>
    </lineage>
</organism>
<feature type="active site" description="Phosphocysteine intermediate; for EIIB activity" evidence="6">
    <location>
        <position position="26"/>
    </location>
</feature>
<dbReference type="InterPro" id="IPR036878">
    <property type="entry name" value="Glu_permease_IIB"/>
</dbReference>
<evidence type="ECO:0000313" key="8">
    <source>
        <dbReference type="EMBL" id="ATG74212.1"/>
    </source>
</evidence>
<evidence type="ECO:0000256" key="2">
    <source>
        <dbReference type="ARBA" id="ARBA00022597"/>
    </source>
</evidence>
<dbReference type="SUPFAM" id="SSF55604">
    <property type="entry name" value="Glucose permease domain IIB"/>
    <property type="match status" value="1"/>
</dbReference>
<dbReference type="KEGG" id="zdf:AN401_10380"/>
<reference evidence="9" key="1">
    <citation type="submission" date="2015-09" db="EMBL/GenBank/DDBJ databases">
        <authorList>
            <person name="Shao Z."/>
            <person name="Wang L."/>
        </authorList>
    </citation>
    <scope>NUCLEOTIDE SEQUENCE [LARGE SCALE GENOMIC DNA]</scope>
    <source>
        <strain evidence="9">F13-1</strain>
    </source>
</reference>
<keyword evidence="3" id="KW-0808">Transferase</keyword>
<evidence type="ECO:0000256" key="1">
    <source>
        <dbReference type="ARBA" id="ARBA00022448"/>
    </source>
</evidence>
<dbReference type="GO" id="GO:0016301">
    <property type="term" value="F:kinase activity"/>
    <property type="evidence" value="ECO:0007669"/>
    <property type="project" value="UniProtKB-KW"/>
</dbReference>
<evidence type="ECO:0000256" key="3">
    <source>
        <dbReference type="ARBA" id="ARBA00022679"/>
    </source>
</evidence>
<keyword evidence="9" id="KW-1185">Reference proteome</keyword>
<accession>A0A291HQ07</accession>